<evidence type="ECO:0000256" key="6">
    <source>
        <dbReference type="ARBA" id="ARBA00022833"/>
    </source>
</evidence>
<dbReference type="Proteomes" id="UP001217089">
    <property type="component" value="Unassembled WGS sequence"/>
</dbReference>
<dbReference type="InterPro" id="IPR001148">
    <property type="entry name" value="CA_dom"/>
</dbReference>
<evidence type="ECO:0000256" key="8">
    <source>
        <dbReference type="ARBA" id="ARBA00048348"/>
    </source>
</evidence>
<proteinExistence type="inferred from homology"/>
<protein>
    <recommendedName>
        <fullName evidence="3">carbonic anhydrase</fullName>
        <ecNumber evidence="3">4.2.1.1</ecNumber>
    </recommendedName>
</protein>
<comment type="similarity">
    <text evidence="2">Belongs to the alpha-carbonic anhydrase family.</text>
</comment>
<dbReference type="InterPro" id="IPR023561">
    <property type="entry name" value="Carbonic_anhydrase_a-class"/>
</dbReference>
<evidence type="ECO:0000313" key="10">
    <source>
        <dbReference type="EMBL" id="KAJ8299414.1"/>
    </source>
</evidence>
<dbReference type="Gene3D" id="3.10.200.10">
    <property type="entry name" value="Alpha carbonic anhydrase"/>
    <property type="match status" value="2"/>
</dbReference>
<dbReference type="PANTHER" id="PTHR18952">
    <property type="entry name" value="CARBONIC ANHYDRASE"/>
    <property type="match status" value="1"/>
</dbReference>
<evidence type="ECO:0000259" key="9">
    <source>
        <dbReference type="PROSITE" id="PS51144"/>
    </source>
</evidence>
<evidence type="ECO:0000256" key="5">
    <source>
        <dbReference type="ARBA" id="ARBA00022723"/>
    </source>
</evidence>
<comment type="caution">
    <text evidence="10">The sequence shown here is derived from an EMBL/GenBank/DDBJ whole genome shotgun (WGS) entry which is preliminary data.</text>
</comment>
<comment type="catalytic activity">
    <reaction evidence="8">
        <text>hydrogencarbonate + H(+) = CO2 + H2O</text>
        <dbReference type="Rhea" id="RHEA:10748"/>
        <dbReference type="ChEBI" id="CHEBI:15377"/>
        <dbReference type="ChEBI" id="CHEBI:15378"/>
        <dbReference type="ChEBI" id="CHEBI:16526"/>
        <dbReference type="ChEBI" id="CHEBI:17544"/>
        <dbReference type="EC" id="4.2.1.1"/>
    </reaction>
</comment>
<accession>A0ABQ9E566</accession>
<gene>
    <name evidence="10" type="ORF">KUTeg_023474</name>
</gene>
<dbReference type="SUPFAM" id="SSF51069">
    <property type="entry name" value="Carbonic anhydrase"/>
    <property type="match status" value="2"/>
</dbReference>
<comment type="subcellular location">
    <subcellularLocation>
        <location evidence="1">Secreted</location>
    </subcellularLocation>
</comment>
<keyword evidence="7" id="KW-0456">Lyase</keyword>
<dbReference type="InterPro" id="IPR036398">
    <property type="entry name" value="CA_dom_sf"/>
</dbReference>
<evidence type="ECO:0000256" key="7">
    <source>
        <dbReference type="ARBA" id="ARBA00023239"/>
    </source>
</evidence>
<evidence type="ECO:0000256" key="4">
    <source>
        <dbReference type="ARBA" id="ARBA00022525"/>
    </source>
</evidence>
<evidence type="ECO:0000256" key="2">
    <source>
        <dbReference type="ARBA" id="ARBA00010718"/>
    </source>
</evidence>
<name>A0ABQ9E566_TEGGR</name>
<keyword evidence="4" id="KW-0964">Secreted</keyword>
<dbReference type="EMBL" id="JARBDR010000921">
    <property type="protein sequence ID" value="KAJ8299414.1"/>
    <property type="molecule type" value="Genomic_DNA"/>
</dbReference>
<dbReference type="PROSITE" id="PS51144">
    <property type="entry name" value="ALPHA_CA_2"/>
    <property type="match status" value="1"/>
</dbReference>
<dbReference type="EC" id="4.2.1.1" evidence="3"/>
<reference evidence="10 11" key="1">
    <citation type="submission" date="2022-12" db="EMBL/GenBank/DDBJ databases">
        <title>Chromosome-level genome of Tegillarca granosa.</title>
        <authorList>
            <person name="Kim J."/>
        </authorList>
    </citation>
    <scope>NUCLEOTIDE SEQUENCE [LARGE SCALE GENOMIC DNA]</scope>
    <source>
        <strain evidence="10">Teg-2019</strain>
        <tissue evidence="10">Adductor muscle</tissue>
    </source>
</reference>
<feature type="domain" description="Alpha-carbonic anhydrase" evidence="9">
    <location>
        <begin position="1"/>
        <end position="113"/>
    </location>
</feature>
<keyword evidence="6" id="KW-0862">Zinc</keyword>
<dbReference type="Pfam" id="PF00194">
    <property type="entry name" value="Carb_anhydrase"/>
    <property type="match status" value="2"/>
</dbReference>
<evidence type="ECO:0000313" key="11">
    <source>
        <dbReference type="Proteomes" id="UP001217089"/>
    </source>
</evidence>
<organism evidence="10 11">
    <name type="scientific">Tegillarca granosa</name>
    <name type="common">Malaysian cockle</name>
    <name type="synonym">Anadara granosa</name>
    <dbReference type="NCBI Taxonomy" id="220873"/>
    <lineage>
        <taxon>Eukaryota</taxon>
        <taxon>Metazoa</taxon>
        <taxon>Spiralia</taxon>
        <taxon>Lophotrochozoa</taxon>
        <taxon>Mollusca</taxon>
        <taxon>Bivalvia</taxon>
        <taxon>Autobranchia</taxon>
        <taxon>Pteriomorphia</taxon>
        <taxon>Arcoida</taxon>
        <taxon>Arcoidea</taxon>
        <taxon>Arcidae</taxon>
        <taxon>Tegillarca</taxon>
    </lineage>
</organism>
<keyword evidence="5" id="KW-0479">Metal-binding</keyword>
<dbReference type="PANTHER" id="PTHR18952:SF265">
    <property type="entry name" value="CARBONIC ANHYDRASE"/>
    <property type="match status" value="1"/>
</dbReference>
<keyword evidence="11" id="KW-1185">Reference proteome</keyword>
<sequence length="113" mass="12854">MEDLKIYLLAVISIFRFEEVAAPVKVTIDTSYRITVKGGSLPSEFRVTHFDFHWGSVNTQGSEHTLNGVRYPMENNEQKIDIRGGSLSGTFRIREFHFHWGSVNTQGSKHALN</sequence>
<evidence type="ECO:0000256" key="1">
    <source>
        <dbReference type="ARBA" id="ARBA00004613"/>
    </source>
</evidence>
<evidence type="ECO:0000256" key="3">
    <source>
        <dbReference type="ARBA" id="ARBA00012925"/>
    </source>
</evidence>